<gene>
    <name evidence="3" type="ORF">L198_01611</name>
</gene>
<sequence>MIHPEIVAPPGLRGFLSGLFVPLQNASAIWASGMCTAYSTETHKIGWLVPACKTDDAILALRKLRKKEYSASGQVEAEVELIARAIEEDNAVVGGRWIDLFSGSMWRRTLYIMIMFVVYEAGGNQFYNSYGPSFFLASGLGSKSFTYACLVQMAGTIGSLMTILSPTESVAGRWSKKDITTNTSAQNAAVTSFVMLLWSTKLAFATHAFIVTIEMGRSRMRKKLIFVGALFDVLSSLAVSSPLPMS</sequence>
<dbReference type="EMBL" id="AWGH01000003">
    <property type="protein sequence ID" value="ODO06379.1"/>
    <property type="molecule type" value="Genomic_DNA"/>
</dbReference>
<evidence type="ECO:0000313" key="3">
    <source>
        <dbReference type="EMBL" id="ODO06379.1"/>
    </source>
</evidence>
<dbReference type="PANTHER" id="PTHR48022">
    <property type="entry name" value="PLASTIDIC GLUCOSE TRANSPORTER 4"/>
    <property type="match status" value="1"/>
</dbReference>
<evidence type="ECO:0000256" key="2">
    <source>
        <dbReference type="SAM" id="Phobius"/>
    </source>
</evidence>
<dbReference type="InterPro" id="IPR050360">
    <property type="entry name" value="MFS_Sugar_Transporters"/>
</dbReference>
<dbReference type="GO" id="GO:0005351">
    <property type="term" value="F:carbohydrate:proton symporter activity"/>
    <property type="evidence" value="ECO:0007669"/>
    <property type="project" value="TreeGrafter"/>
</dbReference>
<keyword evidence="2" id="KW-0472">Membrane</keyword>
<dbReference type="PANTHER" id="PTHR48022:SF2">
    <property type="entry name" value="PLASTIDIC GLUCOSE TRANSPORTER 4"/>
    <property type="match status" value="1"/>
</dbReference>
<dbReference type="Gene3D" id="1.20.1250.20">
    <property type="entry name" value="MFS general substrate transporter like domains"/>
    <property type="match status" value="1"/>
</dbReference>
<dbReference type="InterPro" id="IPR036259">
    <property type="entry name" value="MFS_trans_sf"/>
</dbReference>
<name>A0A1E3JZZ2_9TREE</name>
<dbReference type="OrthoDB" id="6612291at2759"/>
<comment type="caution">
    <text evidence="3">The sequence shown here is derived from an EMBL/GenBank/DDBJ whole genome shotgun (WGS) entry which is preliminary data.</text>
</comment>
<protein>
    <submittedName>
        <fullName evidence="3">Uncharacterized protein</fullName>
    </submittedName>
</protein>
<dbReference type="AlphaFoldDB" id="A0A1E3JZZ2"/>
<keyword evidence="2" id="KW-0812">Transmembrane</keyword>
<keyword evidence="2" id="KW-1133">Transmembrane helix</keyword>
<comment type="subcellular location">
    <subcellularLocation>
        <location evidence="1">Membrane</location>
        <topology evidence="1">Multi-pass membrane protein</topology>
    </subcellularLocation>
</comment>
<feature type="transmembrane region" description="Helical" evidence="2">
    <location>
        <begin position="224"/>
        <end position="243"/>
    </location>
</feature>
<proteinExistence type="predicted"/>
<dbReference type="GeneID" id="30190824"/>
<dbReference type="SUPFAM" id="SSF103473">
    <property type="entry name" value="MFS general substrate transporter"/>
    <property type="match status" value="1"/>
</dbReference>
<reference evidence="3 4" key="1">
    <citation type="submission" date="2016-06" db="EMBL/GenBank/DDBJ databases">
        <title>Evolution of pathogenesis and genome organization in the Tremellales.</title>
        <authorList>
            <person name="Cuomo C."/>
            <person name="Litvintseva A."/>
            <person name="Heitman J."/>
            <person name="Chen Y."/>
            <person name="Sun S."/>
            <person name="Springer D."/>
            <person name="Dromer F."/>
            <person name="Young S."/>
            <person name="Zeng Q."/>
            <person name="Chapman S."/>
            <person name="Gujja S."/>
            <person name="Saif S."/>
            <person name="Birren B."/>
        </authorList>
    </citation>
    <scope>NUCLEOTIDE SEQUENCE [LARGE SCALE GENOMIC DNA]</scope>
    <source>
        <strain evidence="3 4">CBS 7118</strain>
    </source>
</reference>
<dbReference type="RefSeq" id="XP_019034479.1">
    <property type="nucleotide sequence ID" value="XM_019173774.1"/>
</dbReference>
<organism evidence="3 4">
    <name type="scientific">Cryptococcus wingfieldii CBS 7118</name>
    <dbReference type="NCBI Taxonomy" id="1295528"/>
    <lineage>
        <taxon>Eukaryota</taxon>
        <taxon>Fungi</taxon>
        <taxon>Dikarya</taxon>
        <taxon>Basidiomycota</taxon>
        <taxon>Agaricomycotina</taxon>
        <taxon>Tremellomycetes</taxon>
        <taxon>Tremellales</taxon>
        <taxon>Cryptococcaceae</taxon>
        <taxon>Cryptococcus</taxon>
    </lineage>
</organism>
<evidence type="ECO:0000256" key="1">
    <source>
        <dbReference type="ARBA" id="ARBA00004141"/>
    </source>
</evidence>
<dbReference type="GO" id="GO:0016020">
    <property type="term" value="C:membrane"/>
    <property type="evidence" value="ECO:0007669"/>
    <property type="project" value="UniProtKB-SubCell"/>
</dbReference>
<keyword evidence="4" id="KW-1185">Reference proteome</keyword>
<evidence type="ECO:0000313" key="4">
    <source>
        <dbReference type="Proteomes" id="UP000094819"/>
    </source>
</evidence>
<feature type="transmembrane region" description="Helical" evidence="2">
    <location>
        <begin position="188"/>
        <end position="212"/>
    </location>
</feature>
<dbReference type="Proteomes" id="UP000094819">
    <property type="component" value="Unassembled WGS sequence"/>
</dbReference>
<accession>A0A1E3JZZ2</accession>